<evidence type="ECO:0000313" key="2">
    <source>
        <dbReference type="EMBL" id="QLJ52583.1"/>
    </source>
</evidence>
<organism evidence="3 4">
    <name type="scientific">Fermentimicrarchaeum limneticum</name>
    <dbReference type="NCBI Taxonomy" id="2795018"/>
    <lineage>
        <taxon>Archaea</taxon>
        <taxon>Candidatus Micrarchaeota</taxon>
        <taxon>Candidatus Fermentimicrarchaeales</taxon>
        <taxon>Candidatus Fermentimicrarchaeaceae</taxon>
        <taxon>Candidatus Fermentimicrarchaeum</taxon>
    </lineage>
</organism>
<sequence length="203" mass="21422">MEGWKKYGIAAMCLVLLGVAAYVAVLPTAYQAGAVVADKVVYSEDGSVELASKSPDALQYTGVLCVGARLDGIYYDYGCRHNIITSKGRNMLAWSVEGNGTALVLNKLGVGNSSAGQVAADTDLANLYTNCGLSIATVTPYSPGVGNWSVNNVFTSTCTNIVANTTGIYNTTTAGNLFAEANYTSVTLNINDQLNLTYNMWVQ</sequence>
<dbReference type="KEGG" id="flt:Sv326_0445"/>
<dbReference type="EMBL" id="CP058998">
    <property type="protein sequence ID" value="QLJ52620.1"/>
    <property type="molecule type" value="Genomic_DNA"/>
</dbReference>
<reference evidence="3" key="1">
    <citation type="journal article" date="2020" name="Appl. Environ. Microbiol.">
        <title>Metabolic Diversity and Evolutionary History of the Archaeal Phylum 'Candidatus Micrarchaeota' Uncovered from a Freshwater Lake Metagenome.</title>
        <authorList>
            <person name="Kadnikov V.V."/>
            <person name="Savvichev A.S."/>
            <person name="Mardanov A.V."/>
            <person name="Beletsky A.V."/>
            <person name="Chupakov A.V."/>
            <person name="Kokryatskaya N.M."/>
            <person name="Pimenov N.V."/>
            <person name="Ravin N.V."/>
        </authorList>
    </citation>
    <scope>NUCLEOTIDE SEQUENCE</scope>
    <source>
        <strain evidence="3">Sv326</strain>
    </source>
</reference>
<name>A0A7D6BF92_FERL1</name>
<dbReference type="Proteomes" id="UP000510821">
    <property type="component" value="Chromosome"/>
</dbReference>
<gene>
    <name evidence="1" type="ORF">Sv326_0371</name>
    <name evidence="2" type="ORF">Sv326_0408</name>
    <name evidence="3" type="ORF">Sv326_0445</name>
</gene>
<dbReference type="KEGG" id="flt:Sv326_0371"/>
<protein>
    <submittedName>
        <fullName evidence="3">Uncharacterized protein</fullName>
    </submittedName>
</protein>
<evidence type="ECO:0000313" key="4">
    <source>
        <dbReference type="Proteomes" id="UP000510821"/>
    </source>
</evidence>
<dbReference type="KEGG" id="flt:Sv326_0408"/>
<accession>A0A7D6BF92</accession>
<reference evidence="4" key="2">
    <citation type="submission" date="2020-07" db="EMBL/GenBank/DDBJ databases">
        <title>Metabolic diversity and evolutionary history of the archaeal phylum ###Micrarchaeota### uncovered from a freshwater lake metagenome.</title>
        <authorList>
            <person name="Kadnikov V.V."/>
            <person name="Savvichev A.S."/>
            <person name="Mardanov A.V."/>
            <person name="Beletsky A.V."/>
            <person name="Chupakov A.V."/>
            <person name="Kokryatskaya N.M."/>
            <person name="Pimenov N.V."/>
            <person name="Ravin N.V."/>
        </authorList>
    </citation>
    <scope>NUCLEOTIDE SEQUENCE [LARGE SCALE GENOMIC DNA]</scope>
</reference>
<evidence type="ECO:0000313" key="1">
    <source>
        <dbReference type="EMBL" id="QLJ52546.1"/>
    </source>
</evidence>
<dbReference type="EMBL" id="CP058998">
    <property type="protein sequence ID" value="QLJ52546.1"/>
    <property type="molecule type" value="Genomic_DNA"/>
</dbReference>
<dbReference type="AlphaFoldDB" id="A0A7D6BF92"/>
<dbReference type="EMBL" id="CP058998">
    <property type="protein sequence ID" value="QLJ52583.1"/>
    <property type="molecule type" value="Genomic_DNA"/>
</dbReference>
<proteinExistence type="predicted"/>
<evidence type="ECO:0000313" key="3">
    <source>
        <dbReference type="EMBL" id="QLJ52620.1"/>
    </source>
</evidence>